<organism evidence="1">
    <name type="scientific">mine drainage metagenome</name>
    <dbReference type="NCBI Taxonomy" id="410659"/>
    <lineage>
        <taxon>unclassified sequences</taxon>
        <taxon>metagenomes</taxon>
        <taxon>ecological metagenomes</taxon>
    </lineage>
</organism>
<protein>
    <submittedName>
        <fullName evidence="1">Uncharacterized protein</fullName>
    </submittedName>
</protein>
<evidence type="ECO:0000313" key="1">
    <source>
        <dbReference type="EMBL" id="OIQ79418.1"/>
    </source>
</evidence>
<dbReference type="AlphaFoldDB" id="A0A1J5Q8B7"/>
<name>A0A1J5Q8B7_9ZZZZ</name>
<comment type="caution">
    <text evidence="1">The sequence shown here is derived from an EMBL/GenBank/DDBJ whole genome shotgun (WGS) entry which is preliminary data.</text>
</comment>
<accession>A0A1J5Q8B7</accession>
<reference evidence="1" key="1">
    <citation type="submission" date="2016-10" db="EMBL/GenBank/DDBJ databases">
        <title>Sequence of Gallionella enrichment culture.</title>
        <authorList>
            <person name="Poehlein A."/>
            <person name="Muehling M."/>
            <person name="Daniel R."/>
        </authorList>
    </citation>
    <scope>NUCLEOTIDE SEQUENCE</scope>
</reference>
<dbReference type="EMBL" id="MLJW01001217">
    <property type="protein sequence ID" value="OIQ79418.1"/>
    <property type="molecule type" value="Genomic_DNA"/>
</dbReference>
<proteinExistence type="predicted"/>
<gene>
    <name evidence="1" type="ORF">GALL_388480</name>
</gene>
<sequence length="427" mass="45844">MVPALRQRLVLVVRGPVRQLRRGDVEDPLAGPLGDEVHEPQQVLGRVAEAHPTPDARLEVRRRARHVERDHALVLVPDVDHPVELLVAARDAVAGEQVGPVGDQRVERRVGLLRRGEPGEEVVRAGLVDDLQRGDPGVGVCRGPLLVGGVLDVPEDERVARRLAGREAHLEAVRRDRVPAARDRAGGLPGERYRRLAERVVRADERVAVRVEACGLGVDPVDGVVVAALAVLGLVVDRAARAVERLDLDLADRQVALVVGLVVLRVPQCELDEREQRDGLRGVGRVGQGDLLDLGVLADRDEEQRLDAEPAALTRDPGVPEAVAALEVVEIGLDRHPRRGPDVATVVDVEVATTGVGGDVVVAVARQPTHLRVAVERVPTGLVREQREEPLGPEVVDPRVGGVGRGDDVFTGLVIEVSVPHGDASQV</sequence>